<gene>
    <name evidence="2" type="ORF">HAX54_021809</name>
</gene>
<keyword evidence="3" id="KW-1185">Reference proteome</keyword>
<keyword evidence="1" id="KW-0472">Membrane</keyword>
<name>A0ABS8UU29_DATST</name>
<keyword evidence="1" id="KW-0812">Transmembrane</keyword>
<sequence length="92" mass="10455">MHRRSSDFSEGSGEMMMERRYNFFGWLWPLIGYYIALEVHGYGLVNHRLVTSTLLVFSQSCNLHRQISGGPCIPPATRWCFADAAGSLHDGF</sequence>
<reference evidence="2 3" key="1">
    <citation type="journal article" date="2021" name="BMC Genomics">
        <title>Datura genome reveals duplications of psychoactive alkaloid biosynthetic genes and high mutation rate following tissue culture.</title>
        <authorList>
            <person name="Rajewski A."/>
            <person name="Carter-House D."/>
            <person name="Stajich J."/>
            <person name="Litt A."/>
        </authorList>
    </citation>
    <scope>NUCLEOTIDE SEQUENCE [LARGE SCALE GENOMIC DNA]</scope>
    <source>
        <strain evidence="2">AR-01</strain>
    </source>
</reference>
<dbReference type="EMBL" id="JACEIK010002617">
    <property type="protein sequence ID" value="MCD9638099.1"/>
    <property type="molecule type" value="Genomic_DNA"/>
</dbReference>
<accession>A0ABS8UU29</accession>
<keyword evidence="1" id="KW-1133">Transmembrane helix</keyword>
<comment type="caution">
    <text evidence="2">The sequence shown here is derived from an EMBL/GenBank/DDBJ whole genome shotgun (WGS) entry which is preliminary data.</text>
</comment>
<proteinExistence type="predicted"/>
<evidence type="ECO:0000313" key="3">
    <source>
        <dbReference type="Proteomes" id="UP000823775"/>
    </source>
</evidence>
<organism evidence="2 3">
    <name type="scientific">Datura stramonium</name>
    <name type="common">Jimsonweed</name>
    <name type="synonym">Common thornapple</name>
    <dbReference type="NCBI Taxonomy" id="4076"/>
    <lineage>
        <taxon>Eukaryota</taxon>
        <taxon>Viridiplantae</taxon>
        <taxon>Streptophyta</taxon>
        <taxon>Embryophyta</taxon>
        <taxon>Tracheophyta</taxon>
        <taxon>Spermatophyta</taxon>
        <taxon>Magnoliopsida</taxon>
        <taxon>eudicotyledons</taxon>
        <taxon>Gunneridae</taxon>
        <taxon>Pentapetalae</taxon>
        <taxon>asterids</taxon>
        <taxon>lamiids</taxon>
        <taxon>Solanales</taxon>
        <taxon>Solanaceae</taxon>
        <taxon>Solanoideae</taxon>
        <taxon>Datureae</taxon>
        <taxon>Datura</taxon>
    </lineage>
</organism>
<dbReference type="Proteomes" id="UP000823775">
    <property type="component" value="Unassembled WGS sequence"/>
</dbReference>
<evidence type="ECO:0000313" key="2">
    <source>
        <dbReference type="EMBL" id="MCD9638099.1"/>
    </source>
</evidence>
<protein>
    <submittedName>
        <fullName evidence="2">Uncharacterized protein</fullName>
    </submittedName>
</protein>
<feature type="transmembrane region" description="Helical" evidence="1">
    <location>
        <begin position="21"/>
        <end position="45"/>
    </location>
</feature>
<evidence type="ECO:0000256" key="1">
    <source>
        <dbReference type="SAM" id="Phobius"/>
    </source>
</evidence>